<protein>
    <submittedName>
        <fullName evidence="1">Uncharacterized protein</fullName>
    </submittedName>
</protein>
<evidence type="ECO:0000313" key="2">
    <source>
        <dbReference type="Proteomes" id="UP000027616"/>
    </source>
</evidence>
<accession>A0A060R5X1</accession>
<sequence>MKSPPFLSKKTPKKLFGVEVGLGIGLKSWNLCSDYLL</sequence>
<name>A0A060R5X1_9BACT</name>
<dbReference type="HOGENOM" id="CLU_3346042_0_0_10"/>
<keyword evidence="2" id="KW-1185">Reference proteome</keyword>
<proteinExistence type="predicted"/>
<organism evidence="1 2">
    <name type="scientific">Mucinivorans hirudinis</name>
    <dbReference type="NCBI Taxonomy" id="1433126"/>
    <lineage>
        <taxon>Bacteria</taxon>
        <taxon>Pseudomonadati</taxon>
        <taxon>Bacteroidota</taxon>
        <taxon>Bacteroidia</taxon>
        <taxon>Bacteroidales</taxon>
        <taxon>Rikenellaceae</taxon>
        <taxon>Mucinivorans</taxon>
    </lineage>
</organism>
<dbReference type="AlphaFoldDB" id="A0A060R5X1"/>
<dbReference type="EMBL" id="HG934468">
    <property type="protein sequence ID" value="CDN30237.1"/>
    <property type="molecule type" value="Genomic_DNA"/>
</dbReference>
<evidence type="ECO:0000313" key="1">
    <source>
        <dbReference type="EMBL" id="CDN30237.1"/>
    </source>
</evidence>
<reference evidence="1 2" key="1">
    <citation type="journal article" date="2015" name="Genome Announc.">
        <title>Complete Genome Sequence of the Novel Leech Symbiont Mucinivorans hirudinis M3T.</title>
        <authorList>
            <person name="Nelson M.C."/>
            <person name="Bomar L."/>
            <person name="Graf J."/>
        </authorList>
    </citation>
    <scope>NUCLEOTIDE SEQUENCE [LARGE SCALE GENOMIC DNA]</scope>
    <source>
        <strain evidence="2">M3</strain>
    </source>
</reference>
<dbReference type="Proteomes" id="UP000027616">
    <property type="component" value="Chromosome I"/>
</dbReference>
<dbReference type="KEGG" id="rbc:BN938_0130"/>
<gene>
    <name evidence="1" type="ORF">BN938_0130</name>
</gene>